<dbReference type="EMBL" id="JAABOA010004000">
    <property type="protein sequence ID" value="KAF9578108.1"/>
    <property type="molecule type" value="Genomic_DNA"/>
</dbReference>
<dbReference type="InterPro" id="IPR043904">
    <property type="entry name" value="PhoD_2-like"/>
</dbReference>
<dbReference type="AlphaFoldDB" id="A0A9P6KAU2"/>
<dbReference type="Gene3D" id="3.40.605.10">
    <property type="entry name" value="Aldehyde Dehydrogenase, Chain A, domain 1"/>
    <property type="match status" value="1"/>
</dbReference>
<name>A0A9P6KAU2_9FUNG</name>
<feature type="non-terminal residue" evidence="2">
    <location>
        <position position="1"/>
    </location>
</feature>
<dbReference type="PANTHER" id="PTHR46689">
    <property type="entry name" value="MEMBRANE PROTEIN, PUTATIVE-RELATED"/>
    <property type="match status" value="1"/>
</dbReference>
<evidence type="ECO:0000259" key="1">
    <source>
        <dbReference type="Pfam" id="PF19050"/>
    </source>
</evidence>
<feature type="non-terminal residue" evidence="2">
    <location>
        <position position="519"/>
    </location>
</feature>
<dbReference type="SUPFAM" id="SSF53720">
    <property type="entry name" value="ALDH-like"/>
    <property type="match status" value="1"/>
</dbReference>
<dbReference type="InterPro" id="IPR038607">
    <property type="entry name" value="PhoD-like_sf"/>
</dbReference>
<keyword evidence="3" id="KW-1185">Reference proteome</keyword>
<dbReference type="InterPro" id="IPR016162">
    <property type="entry name" value="Ald_DH_N"/>
</dbReference>
<dbReference type="GO" id="GO:0016020">
    <property type="term" value="C:membrane"/>
    <property type="evidence" value="ECO:0007669"/>
    <property type="project" value="TreeGrafter"/>
</dbReference>
<dbReference type="PANTHER" id="PTHR46689:SF1">
    <property type="entry name" value="PHOD-LIKE PHOSPHATASE DOMAIN-CONTAINING PROTEIN"/>
    <property type="match status" value="1"/>
</dbReference>
<evidence type="ECO:0000313" key="3">
    <source>
        <dbReference type="Proteomes" id="UP000780801"/>
    </source>
</evidence>
<dbReference type="GO" id="GO:0016491">
    <property type="term" value="F:oxidoreductase activity"/>
    <property type="evidence" value="ECO:0007669"/>
    <property type="project" value="InterPro"/>
</dbReference>
<dbReference type="InterPro" id="IPR016161">
    <property type="entry name" value="Ald_DH/histidinol_DH"/>
</dbReference>
<dbReference type="Pfam" id="PF19050">
    <property type="entry name" value="PhoD_2"/>
    <property type="match status" value="1"/>
</dbReference>
<feature type="domain" description="PhoD-like phosphatase" evidence="1">
    <location>
        <begin position="2"/>
        <end position="242"/>
    </location>
</feature>
<comment type="caution">
    <text evidence="2">The sequence shown here is derived from an EMBL/GenBank/DDBJ whole genome shotgun (WGS) entry which is preliminary data.</text>
</comment>
<gene>
    <name evidence="2" type="ORF">BGW38_006290</name>
</gene>
<dbReference type="Gene3D" id="3.60.21.70">
    <property type="entry name" value="PhoD-like phosphatase"/>
    <property type="match status" value="1"/>
</dbReference>
<sequence length="519" mass="57922">AIGGANPLWNDCMTKHAQQPYHVMIGGGDQVYCDSLLDEREMKEWLSLSIPNREKSHCKPEWTQAIERYYFNRYSTWFSQGTYGQALAAIPTVNMWDDHDTIDGFGSYPESTMNSSVMSTIGAISRRFYLLFQHHSTVSLAPHHGFFSSGTGQNILTSLGPSTSLLVLDARSERTKNVVCSEQTYDVAFAKMYQEIPQGTRHLLVQLGVPIAYPRLVFAENLMGSVGSVLGGLASAKNVVNKLNGEPELLDDLNDHWTAKAHKAERNRLIVRLQNFANDRKIRVTFISGDVHCAGIGRFTAKISPAEKDPQLMYQIISSAIVNEPPPDGVIRLLHFQDKVHNLDGRVPTFEDMYPTFTTDVDGSPLVNDKLLARRNYSHGFYNANTGSLEVTIFAENIRGGPEHTPGGDRGTKGYTIQIVQALRGSFNAGITKSLDYRRQQLRNLYNLLTENDAAIREAVFQDLHKPPAELMVGESGMVKQECIDAIKNLDKWAANRSVKTGIVNKFDNCHIRKDPLGM</sequence>
<dbReference type="InterPro" id="IPR018946">
    <property type="entry name" value="PhoD-like_MPP"/>
</dbReference>
<dbReference type="Proteomes" id="UP000780801">
    <property type="component" value="Unassembled WGS sequence"/>
</dbReference>
<protein>
    <recommendedName>
        <fullName evidence="1">PhoD-like phosphatase domain-containing protein</fullName>
    </recommendedName>
</protein>
<accession>A0A9P6KAU2</accession>
<dbReference type="CDD" id="cd07389">
    <property type="entry name" value="MPP_PhoD"/>
    <property type="match status" value="1"/>
</dbReference>
<evidence type="ECO:0000313" key="2">
    <source>
        <dbReference type="EMBL" id="KAF9578108.1"/>
    </source>
</evidence>
<dbReference type="OrthoDB" id="9999821at2759"/>
<proteinExistence type="predicted"/>
<reference evidence="2" key="1">
    <citation type="journal article" date="2020" name="Fungal Divers.">
        <title>Resolving the Mortierellaceae phylogeny through synthesis of multi-gene phylogenetics and phylogenomics.</title>
        <authorList>
            <person name="Vandepol N."/>
            <person name="Liber J."/>
            <person name="Desiro A."/>
            <person name="Na H."/>
            <person name="Kennedy M."/>
            <person name="Barry K."/>
            <person name="Grigoriev I.V."/>
            <person name="Miller A.N."/>
            <person name="O'Donnell K."/>
            <person name="Stajich J.E."/>
            <person name="Bonito G."/>
        </authorList>
    </citation>
    <scope>NUCLEOTIDE SEQUENCE</scope>
    <source>
        <strain evidence="2">KOD1015</strain>
    </source>
</reference>
<organism evidence="2 3">
    <name type="scientific">Lunasporangiospora selenospora</name>
    <dbReference type="NCBI Taxonomy" id="979761"/>
    <lineage>
        <taxon>Eukaryota</taxon>
        <taxon>Fungi</taxon>
        <taxon>Fungi incertae sedis</taxon>
        <taxon>Mucoromycota</taxon>
        <taxon>Mortierellomycotina</taxon>
        <taxon>Mortierellomycetes</taxon>
        <taxon>Mortierellales</taxon>
        <taxon>Mortierellaceae</taxon>
        <taxon>Lunasporangiospora</taxon>
    </lineage>
</organism>